<evidence type="ECO:0000313" key="10">
    <source>
        <dbReference type="Proteomes" id="UP000824150"/>
    </source>
</evidence>
<proteinExistence type="predicted"/>
<dbReference type="FunFam" id="2.70.70.10:FF:000002">
    <property type="entry name" value="Murein DD-endopeptidase MepM"/>
    <property type="match status" value="1"/>
</dbReference>
<evidence type="ECO:0000256" key="4">
    <source>
        <dbReference type="ARBA" id="ARBA00022801"/>
    </source>
</evidence>
<reference evidence="9" key="1">
    <citation type="journal article" date="2021" name="PeerJ">
        <title>Extensive microbial diversity within the chicken gut microbiome revealed by metagenomics and culture.</title>
        <authorList>
            <person name="Gilroy R."/>
            <person name="Ravi A."/>
            <person name="Getino M."/>
            <person name="Pursley I."/>
            <person name="Horton D.L."/>
            <person name="Alikhan N.F."/>
            <person name="Baker D."/>
            <person name="Gharbi K."/>
            <person name="Hall N."/>
            <person name="Watson M."/>
            <person name="Adriaenssens E.M."/>
            <person name="Foster-Nyarko E."/>
            <person name="Jarju S."/>
            <person name="Secka A."/>
            <person name="Antonio M."/>
            <person name="Oren A."/>
            <person name="Chaudhuri R.R."/>
            <person name="La Ragione R."/>
            <person name="Hildebrand F."/>
            <person name="Pallen M.J."/>
        </authorList>
    </citation>
    <scope>NUCLEOTIDE SEQUENCE</scope>
    <source>
        <strain evidence="9">687</strain>
    </source>
</reference>
<evidence type="ECO:0000256" key="1">
    <source>
        <dbReference type="ARBA" id="ARBA00001947"/>
    </source>
</evidence>
<dbReference type="PANTHER" id="PTHR21666:SF292">
    <property type="entry name" value="MUREIN DD-ENDOPEPTIDASE MEPM"/>
    <property type="match status" value="1"/>
</dbReference>
<dbReference type="Gene3D" id="2.70.70.10">
    <property type="entry name" value="Glucose Permease (Domain IIA)"/>
    <property type="match status" value="1"/>
</dbReference>
<keyword evidence="6" id="KW-0482">Metalloprotease</keyword>
<name>A0A9E2KL97_9GAMM</name>
<sequence length="554" mass="61371">MLRVKVLRADFLSPHAKRYLLVLSLVFIGGGMVLLSSFKDMSSFVTDTAQVKPTLDPAEQSYVVSSEKPVVVTQEHHNLENYEDYDIPAVQFKTPLPHNFSSSSSLSVERNLAPAQIKEIAALSQQKPQQAVPLALPEQPRALASTVVSKDTTPSASTSATTWYQYQVVRGDNLSKIFAKLALPQASLKLIIATAPQETLALQIGQVLHFGLNPDDTLQALVLPQDERAQWRFARQQNQASFNLIREARFAHLATAQEADTLAQANKMPKLKATTTAQTAPQDKATSSLRPRLIYGSLQDGESFKHFAYRLGLTATEIQTIAKMYASNGKLSALQAGDSLRVLFDGPGTRALINAVEIERRGEPKLTFYRNLADKNYYEEHKYVPTAGIFRRFPLATAIQINSPFNLHRHHPVTGRSAPHQGVDIKAPIGTPVYAPADGVVTFAGYQRAAGYYVIVRHVQDYSTVYMHLSKIEVKKGQSVYAGQQIAKTGNTGRTTGPHLHYEIRIQDRPYDPLTVKLPTSEHNEQVSAQREAFKSNVAVFKSELYNEALAQNH</sequence>
<keyword evidence="3" id="KW-0479">Metal-binding</keyword>
<dbReference type="AlphaFoldDB" id="A0A9E2KL97"/>
<dbReference type="InterPro" id="IPR011055">
    <property type="entry name" value="Dup_hybrid_motif"/>
</dbReference>
<keyword evidence="7" id="KW-0812">Transmembrane</keyword>
<dbReference type="GO" id="GO:0046872">
    <property type="term" value="F:metal ion binding"/>
    <property type="evidence" value="ECO:0007669"/>
    <property type="project" value="UniProtKB-KW"/>
</dbReference>
<reference evidence="9" key="2">
    <citation type="submission" date="2021-04" db="EMBL/GenBank/DDBJ databases">
        <authorList>
            <person name="Gilroy R."/>
        </authorList>
    </citation>
    <scope>NUCLEOTIDE SEQUENCE</scope>
    <source>
        <strain evidence="9">687</strain>
    </source>
</reference>
<dbReference type="EMBL" id="JAHLFG010000015">
    <property type="protein sequence ID" value="MBU3826120.1"/>
    <property type="molecule type" value="Genomic_DNA"/>
</dbReference>
<keyword evidence="4" id="KW-0378">Hydrolase</keyword>
<evidence type="ECO:0000256" key="3">
    <source>
        <dbReference type="ARBA" id="ARBA00022723"/>
    </source>
</evidence>
<dbReference type="InterPro" id="IPR050570">
    <property type="entry name" value="Cell_wall_metabolism_enzyme"/>
</dbReference>
<keyword evidence="7" id="KW-1133">Transmembrane helix</keyword>
<accession>A0A9E2KL97</accession>
<dbReference type="Pfam" id="PF01551">
    <property type="entry name" value="Peptidase_M23"/>
    <property type="match status" value="1"/>
</dbReference>
<comment type="cofactor">
    <cofactor evidence="1">
        <name>Zn(2+)</name>
        <dbReference type="ChEBI" id="CHEBI:29105"/>
    </cofactor>
</comment>
<evidence type="ECO:0000313" key="9">
    <source>
        <dbReference type="EMBL" id="MBU3826120.1"/>
    </source>
</evidence>
<evidence type="ECO:0000259" key="8">
    <source>
        <dbReference type="Pfam" id="PF01551"/>
    </source>
</evidence>
<dbReference type="GO" id="GO:0004222">
    <property type="term" value="F:metalloendopeptidase activity"/>
    <property type="evidence" value="ECO:0007669"/>
    <property type="project" value="TreeGrafter"/>
</dbReference>
<dbReference type="Gene3D" id="3.10.450.350">
    <property type="match status" value="2"/>
</dbReference>
<feature type="domain" description="M23ase beta-sheet core" evidence="8">
    <location>
        <begin position="419"/>
        <end position="513"/>
    </location>
</feature>
<dbReference type="CDD" id="cd12797">
    <property type="entry name" value="M23_peptidase"/>
    <property type="match status" value="1"/>
</dbReference>
<evidence type="ECO:0000256" key="7">
    <source>
        <dbReference type="SAM" id="Phobius"/>
    </source>
</evidence>
<dbReference type="SUPFAM" id="SSF51261">
    <property type="entry name" value="Duplicated hybrid motif"/>
    <property type="match status" value="1"/>
</dbReference>
<dbReference type="Proteomes" id="UP000824150">
    <property type="component" value="Unassembled WGS sequence"/>
</dbReference>
<comment type="caution">
    <text evidence="9">The sequence shown here is derived from an EMBL/GenBank/DDBJ whole genome shotgun (WGS) entry which is preliminary data.</text>
</comment>
<dbReference type="PANTHER" id="PTHR21666">
    <property type="entry name" value="PEPTIDASE-RELATED"/>
    <property type="match status" value="1"/>
</dbReference>
<organism evidence="9 10">
    <name type="scientific">Candidatus Anaerobiospirillum merdipullorum</name>
    <dbReference type="NCBI Taxonomy" id="2838450"/>
    <lineage>
        <taxon>Bacteria</taxon>
        <taxon>Pseudomonadati</taxon>
        <taxon>Pseudomonadota</taxon>
        <taxon>Gammaproteobacteria</taxon>
        <taxon>Aeromonadales</taxon>
        <taxon>Succinivibrionaceae</taxon>
        <taxon>Anaerobiospirillum</taxon>
    </lineage>
</organism>
<evidence type="ECO:0000256" key="5">
    <source>
        <dbReference type="ARBA" id="ARBA00022833"/>
    </source>
</evidence>
<dbReference type="InterPro" id="IPR016047">
    <property type="entry name" value="M23ase_b-sheet_dom"/>
</dbReference>
<keyword evidence="7" id="KW-0472">Membrane</keyword>
<keyword evidence="2" id="KW-0645">Protease</keyword>
<keyword evidence="5" id="KW-0862">Zinc</keyword>
<evidence type="ECO:0000256" key="6">
    <source>
        <dbReference type="ARBA" id="ARBA00023049"/>
    </source>
</evidence>
<gene>
    <name evidence="9" type="ORF">IAA31_01300</name>
</gene>
<feature type="transmembrane region" description="Helical" evidence="7">
    <location>
        <begin position="20"/>
        <end position="38"/>
    </location>
</feature>
<dbReference type="GO" id="GO:0006508">
    <property type="term" value="P:proteolysis"/>
    <property type="evidence" value="ECO:0007669"/>
    <property type="project" value="UniProtKB-KW"/>
</dbReference>
<evidence type="ECO:0000256" key="2">
    <source>
        <dbReference type="ARBA" id="ARBA00022670"/>
    </source>
</evidence>
<protein>
    <submittedName>
        <fullName evidence="9">Peptidoglycan DD-metalloendopeptidase family protein</fullName>
    </submittedName>
</protein>